<organism evidence="1 2">
    <name type="scientific">Conexibacter stalactiti</name>
    <dbReference type="NCBI Taxonomy" id="1940611"/>
    <lineage>
        <taxon>Bacteria</taxon>
        <taxon>Bacillati</taxon>
        <taxon>Actinomycetota</taxon>
        <taxon>Thermoleophilia</taxon>
        <taxon>Solirubrobacterales</taxon>
        <taxon>Conexibacteraceae</taxon>
        <taxon>Conexibacter</taxon>
    </lineage>
</organism>
<evidence type="ECO:0008006" key="3">
    <source>
        <dbReference type="Google" id="ProtNLM"/>
    </source>
</evidence>
<sequence>MAGVVHIPWYATLFRHERLAAALTELAPLALKYGATEVQLHQSRDDRYRFDHMCWFESRADWERFWESDELIRFRARYSGQYQVPLLYVWQDVLARVQVEPEPEAVAVVEVVETEVVVVEKPADAA</sequence>
<gene>
    <name evidence="1" type="ORF">R7226_08350</name>
</gene>
<keyword evidence="2" id="KW-1185">Reference proteome</keyword>
<name>A0ABU4HM12_9ACTN</name>
<dbReference type="SUPFAM" id="SSF54909">
    <property type="entry name" value="Dimeric alpha+beta barrel"/>
    <property type="match status" value="1"/>
</dbReference>
<evidence type="ECO:0000313" key="2">
    <source>
        <dbReference type="Proteomes" id="UP001284601"/>
    </source>
</evidence>
<evidence type="ECO:0000313" key="1">
    <source>
        <dbReference type="EMBL" id="MDW5594343.1"/>
    </source>
</evidence>
<reference evidence="2" key="1">
    <citation type="submission" date="2023-07" db="EMBL/GenBank/DDBJ databases">
        <title>Conexibacter stalactiti sp. nov., isolated from stalactites in a lava cave and emended description of the genus Conexibacter.</title>
        <authorList>
            <person name="Lee S.D."/>
        </authorList>
    </citation>
    <scope>NUCLEOTIDE SEQUENCE [LARGE SCALE GENOMIC DNA]</scope>
    <source>
        <strain evidence="2">KCTC 39840</strain>
    </source>
</reference>
<dbReference type="EMBL" id="JAWSTH010000015">
    <property type="protein sequence ID" value="MDW5594343.1"/>
    <property type="molecule type" value="Genomic_DNA"/>
</dbReference>
<proteinExistence type="predicted"/>
<dbReference type="Proteomes" id="UP001284601">
    <property type="component" value="Unassembled WGS sequence"/>
</dbReference>
<comment type="caution">
    <text evidence="1">The sequence shown here is derived from an EMBL/GenBank/DDBJ whole genome shotgun (WGS) entry which is preliminary data.</text>
</comment>
<protein>
    <recommendedName>
        <fullName evidence="3">ABM domain-containing protein</fullName>
    </recommendedName>
</protein>
<dbReference type="RefSeq" id="WP_318596614.1">
    <property type="nucleotide sequence ID" value="NZ_JAWSTH010000015.1"/>
</dbReference>
<accession>A0ABU4HM12</accession>
<dbReference type="InterPro" id="IPR011008">
    <property type="entry name" value="Dimeric_a/b-barrel"/>
</dbReference>